<dbReference type="AlphaFoldDB" id="A0A916NED2"/>
<dbReference type="SUPFAM" id="SSF53474">
    <property type="entry name" value="alpha/beta-Hydrolases"/>
    <property type="match status" value="1"/>
</dbReference>
<dbReference type="InterPro" id="IPR029058">
    <property type="entry name" value="AB_hydrolase_fold"/>
</dbReference>
<dbReference type="InterPro" id="IPR037171">
    <property type="entry name" value="NagB/RpiA_transferase-like"/>
</dbReference>
<organism evidence="1 2">
    <name type="scientific">Parvicella tangerina</name>
    <dbReference type="NCBI Taxonomy" id="2829795"/>
    <lineage>
        <taxon>Bacteria</taxon>
        <taxon>Pseudomonadati</taxon>
        <taxon>Bacteroidota</taxon>
        <taxon>Flavobacteriia</taxon>
        <taxon>Flavobacteriales</taxon>
        <taxon>Parvicellaceae</taxon>
        <taxon>Parvicella</taxon>
    </lineage>
</organism>
<reference evidence="1" key="1">
    <citation type="submission" date="2021-04" db="EMBL/GenBank/DDBJ databases">
        <authorList>
            <person name="Rodrigo-Torres L."/>
            <person name="Arahal R. D."/>
            <person name="Lucena T."/>
        </authorList>
    </citation>
    <scope>NUCLEOTIDE SEQUENCE</scope>
    <source>
        <strain evidence="1">AS29M-1</strain>
    </source>
</reference>
<protein>
    <recommendedName>
        <fullName evidence="3">Alpha/beta hydrolase</fullName>
    </recommendedName>
</protein>
<evidence type="ECO:0000313" key="1">
    <source>
        <dbReference type="EMBL" id="CAG5086552.1"/>
    </source>
</evidence>
<dbReference type="EMBL" id="OU015584">
    <property type="protein sequence ID" value="CAG5086552.1"/>
    <property type="molecule type" value="Genomic_DNA"/>
</dbReference>
<name>A0A916NED2_9FLAO</name>
<gene>
    <name evidence="1" type="ORF">CRYO30217_03172</name>
</gene>
<dbReference type="Proteomes" id="UP000683507">
    <property type="component" value="Chromosome"/>
</dbReference>
<proteinExistence type="predicted"/>
<keyword evidence="2" id="KW-1185">Reference proteome</keyword>
<sequence>MVNQLEKIVLPKLTEGEQYAAPKTVHLNNQAEFSAAVGIDFIQTANEVTGKGNKFLVGLSHGISPSGPYQYILDHYEEINHPELIHYTFVNSKLQRQRGLIEVKDAVAFVKELLRTEKITKDQIIGRSVDRDNLDVYRKGINKLLKDYFKQSEKRGLDYVFLASDPNGLVAGITRESEAFGSSEFVVKVTDTKEPELTFTPQFLTQSHRIAFLATKADKRRALAWLYYKWATPDKSPEFLRFIDDVEARMTVFVDDRALTWPQLILSRRTDYGSTTIKIDMAEPFSVSQSKKPVVLMIHGFLGLNSFDALLSFSPDEEYIPAALHFGTIPYQLPMSQYSQFVVENIDYVVDYFGKHGHPVYIFDHSMANIYMLMIEEQLPKLNGIKRYLKGRIASNPFFGSEVKHTTINFLDKVLLPGKLSFSDRMVFKASRKAIAPQSKSFNREMSIQLNKWLVKKDNIITEKVWMEIKKRVIAIVMDLDSLPELNRIPLTHTVMKLPIKLFAIQIQSALRESKHLDNLEKLSNYEKFKIPTLVLKSSIDPIAKFVYKPYEYTENCTILDITNYDERDLFKEHLYYLIRPQTTINVIRQFVEATEATHAD</sequence>
<dbReference type="Gene3D" id="3.40.50.1360">
    <property type="match status" value="1"/>
</dbReference>
<evidence type="ECO:0000313" key="2">
    <source>
        <dbReference type="Proteomes" id="UP000683507"/>
    </source>
</evidence>
<dbReference type="KEGG" id="ptan:CRYO30217_03172"/>
<dbReference type="RefSeq" id="WP_258543360.1">
    <property type="nucleotide sequence ID" value="NZ_OU015584.1"/>
</dbReference>
<dbReference type="SUPFAM" id="SSF100950">
    <property type="entry name" value="NagB/RpiA/CoA transferase-like"/>
    <property type="match status" value="1"/>
</dbReference>
<evidence type="ECO:0008006" key="3">
    <source>
        <dbReference type="Google" id="ProtNLM"/>
    </source>
</evidence>
<accession>A0A916NED2</accession>